<keyword evidence="1" id="KW-0732">Signal</keyword>
<evidence type="ECO:0008006" key="4">
    <source>
        <dbReference type="Google" id="ProtNLM"/>
    </source>
</evidence>
<feature type="signal peptide" evidence="1">
    <location>
        <begin position="1"/>
        <end position="20"/>
    </location>
</feature>
<comment type="caution">
    <text evidence="2">The sequence shown here is derived from an EMBL/GenBank/DDBJ whole genome shotgun (WGS) entry which is preliminary data.</text>
</comment>
<dbReference type="SUPFAM" id="SSF56935">
    <property type="entry name" value="Porins"/>
    <property type="match status" value="1"/>
</dbReference>
<keyword evidence="3" id="KW-1185">Reference proteome</keyword>
<organism evidence="2 3">
    <name type="scientific">Taibaiella lutea</name>
    <dbReference type="NCBI Taxonomy" id="2608001"/>
    <lineage>
        <taxon>Bacteria</taxon>
        <taxon>Pseudomonadati</taxon>
        <taxon>Bacteroidota</taxon>
        <taxon>Chitinophagia</taxon>
        <taxon>Chitinophagales</taxon>
        <taxon>Chitinophagaceae</taxon>
        <taxon>Taibaiella</taxon>
    </lineage>
</organism>
<evidence type="ECO:0000256" key="1">
    <source>
        <dbReference type="SAM" id="SignalP"/>
    </source>
</evidence>
<name>A0A5M6CEP6_9BACT</name>
<dbReference type="EMBL" id="VWSH01000003">
    <property type="protein sequence ID" value="KAA5533527.1"/>
    <property type="molecule type" value="Genomic_DNA"/>
</dbReference>
<sequence length="426" mass="46174">MFRQVLLGLGIMLLGVTSEAQDTVNLKSRIQPGMTPAQQLIANTGEDLLTGNNAGHSQTVISGYGQGSYQRDFQYQSSKINLDRVVLFVGHQFNNNIAFFSELEVTDARVENGKPKGEIGMEQAYLKFSLNPRQYFVAGLFIPRIGILNENHLPTNYNGVERPLVEQLVIPSTWSEMGIGFYGQMSTLPIAYSIAALNGLDASSFSHGTGIGGGKGEGSFANANNLAFTAAVKAFVGDFQIQVSGYAGGTIGASHYTADSIGLQSGMFAAPLYLGEADVQYSKAGFTAKLLGTYISYPDAGDINRAYANNTPSAMYGAYAELGYNFFETIKSEAFDNKQLIGFVRYEKLDLNSKIPENGIYDGTLKQSHLIAGLNFMPIPNITIKADVRLTSTGPLNKALQINPPPVSRIYPEQNQFLNIGFGYSF</sequence>
<feature type="chain" id="PRO_5024373523" description="Porin" evidence="1">
    <location>
        <begin position="21"/>
        <end position="426"/>
    </location>
</feature>
<evidence type="ECO:0000313" key="2">
    <source>
        <dbReference type="EMBL" id="KAA5533527.1"/>
    </source>
</evidence>
<proteinExistence type="predicted"/>
<reference evidence="2 3" key="1">
    <citation type="submission" date="2019-09" db="EMBL/GenBank/DDBJ databases">
        <title>Genome sequence and assembly of Taibaiella sp.</title>
        <authorList>
            <person name="Chhetri G."/>
        </authorList>
    </citation>
    <scope>NUCLEOTIDE SEQUENCE [LARGE SCALE GENOMIC DNA]</scope>
    <source>
        <strain evidence="2 3">KVB11</strain>
    </source>
</reference>
<dbReference type="AlphaFoldDB" id="A0A5M6CEP6"/>
<dbReference type="RefSeq" id="WP_150033274.1">
    <property type="nucleotide sequence ID" value="NZ_VWSH01000003.1"/>
</dbReference>
<dbReference type="Proteomes" id="UP000323632">
    <property type="component" value="Unassembled WGS sequence"/>
</dbReference>
<evidence type="ECO:0000313" key="3">
    <source>
        <dbReference type="Proteomes" id="UP000323632"/>
    </source>
</evidence>
<accession>A0A5M6CEP6</accession>
<gene>
    <name evidence="2" type="ORF">F0919_13380</name>
</gene>
<protein>
    <recommendedName>
        <fullName evidence="4">Porin</fullName>
    </recommendedName>
</protein>